<sequence length="221" mass="25088">MSSTTQIGEWLVIYKRGAEMLLRRLQSVRRPLGRWASSIAGRNSAEPRQYVSLYNYVALEESELPKLRRRLLGGWKALGVSGRIYLAPEGINAQLVLPKSNVDALATSFPQVFTDKNMFFGQLLSPMDVESQVDGRPFSKLTVRIRKQLVHDGFQGGPLDLKDSGSSLPPDQWHEKLKNRNDTQDPDTLVLDVRNFYEHEIGRFDGATRIMASDARRWART</sequence>
<evidence type="ECO:0000259" key="2">
    <source>
        <dbReference type="PROSITE" id="PS50206"/>
    </source>
</evidence>
<organism evidence="3 4">
    <name type="scientific">Phytophthora fragariaefolia</name>
    <dbReference type="NCBI Taxonomy" id="1490495"/>
    <lineage>
        <taxon>Eukaryota</taxon>
        <taxon>Sar</taxon>
        <taxon>Stramenopiles</taxon>
        <taxon>Oomycota</taxon>
        <taxon>Peronosporomycetes</taxon>
        <taxon>Peronosporales</taxon>
        <taxon>Peronosporaceae</taxon>
        <taxon>Phytophthora</taxon>
    </lineage>
</organism>
<dbReference type="PROSITE" id="PS50206">
    <property type="entry name" value="RHODANESE_3"/>
    <property type="match status" value="1"/>
</dbReference>
<dbReference type="PANTHER" id="PTHR43846:SF1">
    <property type="entry name" value="TRNA URIDINE(34) HYDROXYLASE"/>
    <property type="match status" value="1"/>
</dbReference>
<dbReference type="Proteomes" id="UP001165121">
    <property type="component" value="Unassembled WGS sequence"/>
</dbReference>
<dbReference type="Gene3D" id="3.40.250.10">
    <property type="entry name" value="Rhodanese-like domain"/>
    <property type="match status" value="1"/>
</dbReference>
<feature type="compositionally biased region" description="Basic and acidic residues" evidence="1">
    <location>
        <begin position="172"/>
        <end position="183"/>
    </location>
</feature>
<feature type="region of interest" description="Disordered" evidence="1">
    <location>
        <begin position="156"/>
        <end position="184"/>
    </location>
</feature>
<dbReference type="InterPro" id="IPR036873">
    <property type="entry name" value="Rhodanese-like_dom_sf"/>
</dbReference>
<reference evidence="3" key="1">
    <citation type="submission" date="2023-04" db="EMBL/GenBank/DDBJ databases">
        <title>Phytophthora fragariaefolia NBRC 109709.</title>
        <authorList>
            <person name="Ichikawa N."/>
            <person name="Sato H."/>
            <person name="Tonouchi N."/>
        </authorList>
    </citation>
    <scope>NUCLEOTIDE SEQUENCE</scope>
    <source>
        <strain evidence="3">NBRC 109709</strain>
    </source>
</reference>
<keyword evidence="4" id="KW-1185">Reference proteome</keyword>
<evidence type="ECO:0000313" key="3">
    <source>
        <dbReference type="EMBL" id="GMF89295.1"/>
    </source>
</evidence>
<evidence type="ECO:0000256" key="1">
    <source>
        <dbReference type="SAM" id="MobiDB-lite"/>
    </source>
</evidence>
<comment type="caution">
    <text evidence="3">The sequence shown here is derived from an EMBL/GenBank/DDBJ whole genome shotgun (WGS) entry which is preliminary data.</text>
</comment>
<name>A0A9W6YN46_9STRA</name>
<dbReference type="PANTHER" id="PTHR43846">
    <property type="entry name" value="UPF0176 PROTEIN YCEA"/>
    <property type="match status" value="1"/>
</dbReference>
<dbReference type="SUPFAM" id="SSF52821">
    <property type="entry name" value="Rhodanese/Cell cycle control phosphatase"/>
    <property type="match status" value="1"/>
</dbReference>
<protein>
    <submittedName>
        <fullName evidence="3">Unnamed protein product</fullName>
    </submittedName>
</protein>
<gene>
    <name evidence="3" type="ORF">Pfra01_002897600</name>
</gene>
<proteinExistence type="predicted"/>
<dbReference type="OrthoDB" id="25002at2759"/>
<dbReference type="EMBL" id="BSXT01013691">
    <property type="protein sequence ID" value="GMF89295.1"/>
    <property type="molecule type" value="Genomic_DNA"/>
</dbReference>
<dbReference type="InterPro" id="IPR040503">
    <property type="entry name" value="TRHO_N"/>
</dbReference>
<dbReference type="Pfam" id="PF17773">
    <property type="entry name" value="UPF0176_N"/>
    <property type="match status" value="1"/>
</dbReference>
<dbReference type="AlphaFoldDB" id="A0A9W6YN46"/>
<dbReference type="Gene3D" id="3.30.70.100">
    <property type="match status" value="1"/>
</dbReference>
<dbReference type="InterPro" id="IPR001763">
    <property type="entry name" value="Rhodanese-like_dom"/>
</dbReference>
<evidence type="ECO:0000313" key="4">
    <source>
        <dbReference type="Proteomes" id="UP001165121"/>
    </source>
</evidence>
<accession>A0A9W6YN46</accession>
<feature type="domain" description="Rhodanese" evidence="2">
    <location>
        <begin position="184"/>
        <end position="207"/>
    </location>
</feature>